<evidence type="ECO:0000313" key="1">
    <source>
        <dbReference type="EMBL" id="MZR14942.1"/>
    </source>
</evidence>
<sequence length="123" mass="11746">MEDVEKLLKGTVEELEKLLSAKNVLGDPIERDGATIIPIVSYGFAFGAGGGSGQQSGKASGTGGGTGGGGGIKPLGAIIIDGDGARVEGVQGAVSAIADVVGQAAAKAIDRAAAAATPGDKAG</sequence>
<dbReference type="PANTHER" id="PTHR39162:SF1">
    <property type="entry name" value="SPORULATION PROTEIN YTFJ"/>
    <property type="match status" value="1"/>
</dbReference>
<name>A0A845M6Q3_9RHOB</name>
<dbReference type="Proteomes" id="UP000467322">
    <property type="component" value="Unassembled WGS sequence"/>
</dbReference>
<dbReference type="InterPro" id="IPR014229">
    <property type="entry name" value="Spore_YtfJ"/>
</dbReference>
<dbReference type="AlphaFoldDB" id="A0A845M6Q3"/>
<comment type="caution">
    <text evidence="1">The sequence shown here is derived from an EMBL/GenBank/DDBJ whole genome shotgun (WGS) entry which is preliminary data.</text>
</comment>
<reference evidence="1 2" key="1">
    <citation type="submission" date="2019-12" db="EMBL/GenBank/DDBJ databases">
        <title>Maritimibacter sp. nov. sp. isolated from sea sand.</title>
        <authorList>
            <person name="Kim J."/>
            <person name="Jeong S.E."/>
            <person name="Jung H.S."/>
            <person name="Jeon C.O."/>
        </authorList>
    </citation>
    <scope>NUCLEOTIDE SEQUENCE [LARGE SCALE GENOMIC DNA]</scope>
    <source>
        <strain evidence="1 2">DP07</strain>
    </source>
</reference>
<organism evidence="1 2">
    <name type="scientific">Maritimibacter harenae</name>
    <dbReference type="NCBI Taxonomy" id="2606218"/>
    <lineage>
        <taxon>Bacteria</taxon>
        <taxon>Pseudomonadati</taxon>
        <taxon>Pseudomonadota</taxon>
        <taxon>Alphaproteobacteria</taxon>
        <taxon>Rhodobacterales</taxon>
        <taxon>Roseobacteraceae</taxon>
        <taxon>Maritimibacter</taxon>
    </lineage>
</organism>
<dbReference type="Pfam" id="PF09579">
    <property type="entry name" value="Spore_YtfJ"/>
    <property type="match status" value="1"/>
</dbReference>
<proteinExistence type="predicted"/>
<accession>A0A845M6Q3</accession>
<evidence type="ECO:0000313" key="2">
    <source>
        <dbReference type="Proteomes" id="UP000467322"/>
    </source>
</evidence>
<dbReference type="EMBL" id="WTUX01000019">
    <property type="protein sequence ID" value="MZR14942.1"/>
    <property type="molecule type" value="Genomic_DNA"/>
</dbReference>
<protein>
    <submittedName>
        <fullName evidence="1">Sporulation protein YtfJ</fullName>
    </submittedName>
</protein>
<keyword evidence="2" id="KW-1185">Reference proteome</keyword>
<dbReference type="PANTHER" id="PTHR39162">
    <property type="entry name" value="GLL3345 PROTEIN"/>
    <property type="match status" value="1"/>
</dbReference>
<gene>
    <name evidence="1" type="ORF">GQE99_18120</name>
</gene>
<dbReference type="RefSeq" id="WP_161353154.1">
    <property type="nucleotide sequence ID" value="NZ_WTUX01000019.1"/>
</dbReference>